<dbReference type="STRING" id="1280954.HPO_17195"/>
<evidence type="ECO:0000256" key="1">
    <source>
        <dbReference type="ARBA" id="ARBA00004571"/>
    </source>
</evidence>
<dbReference type="PROSITE" id="PS52016">
    <property type="entry name" value="TONB_DEPENDENT_REC_3"/>
    <property type="match status" value="1"/>
</dbReference>
<accession>A0A062V4V7</accession>
<evidence type="ECO:0000256" key="10">
    <source>
        <dbReference type="ARBA" id="ARBA00023136"/>
    </source>
</evidence>
<keyword evidence="9 14" id="KW-0798">TonB box</keyword>
<dbReference type="InterPro" id="IPR036942">
    <property type="entry name" value="Beta-barrel_TonB_sf"/>
</dbReference>
<evidence type="ECO:0000256" key="9">
    <source>
        <dbReference type="ARBA" id="ARBA00023077"/>
    </source>
</evidence>
<dbReference type="InterPro" id="IPR000531">
    <property type="entry name" value="Beta-barrel_TonB"/>
</dbReference>
<evidence type="ECO:0000259" key="17">
    <source>
        <dbReference type="Pfam" id="PF07715"/>
    </source>
</evidence>
<evidence type="ECO:0000313" key="19">
    <source>
        <dbReference type="Proteomes" id="UP000027100"/>
    </source>
</evidence>
<evidence type="ECO:0000256" key="2">
    <source>
        <dbReference type="ARBA" id="ARBA00022448"/>
    </source>
</evidence>
<keyword evidence="3 12" id="KW-1134">Transmembrane beta strand</keyword>
<dbReference type="SUPFAM" id="SSF56935">
    <property type="entry name" value="Porins"/>
    <property type="match status" value="1"/>
</dbReference>
<evidence type="ECO:0000256" key="3">
    <source>
        <dbReference type="ARBA" id="ARBA00022452"/>
    </source>
</evidence>
<keyword evidence="8" id="KW-0406">Ion transport</keyword>
<dbReference type="InterPro" id="IPR010917">
    <property type="entry name" value="TonB_rcpt_CS"/>
</dbReference>
<dbReference type="Proteomes" id="UP000027100">
    <property type="component" value="Unassembled WGS sequence"/>
</dbReference>
<evidence type="ECO:0000256" key="15">
    <source>
        <dbReference type="SAM" id="SignalP"/>
    </source>
</evidence>
<dbReference type="InterPro" id="IPR039426">
    <property type="entry name" value="TonB-dep_rcpt-like"/>
</dbReference>
<dbReference type="Pfam" id="PF00593">
    <property type="entry name" value="TonB_dep_Rec_b-barrel"/>
    <property type="match status" value="1"/>
</dbReference>
<name>A0A062V4V7_9PROT</name>
<keyword evidence="7" id="KW-0408">Iron</keyword>
<keyword evidence="11 12" id="KW-0998">Cell outer membrane</keyword>
<protein>
    <submittedName>
        <fullName evidence="18">Outer membrane receptor (OMR) family protein</fullName>
    </submittedName>
</protein>
<feature type="signal peptide" evidence="15">
    <location>
        <begin position="1"/>
        <end position="28"/>
    </location>
</feature>
<evidence type="ECO:0000256" key="4">
    <source>
        <dbReference type="ARBA" id="ARBA00022496"/>
    </source>
</evidence>
<dbReference type="PANTHER" id="PTHR32552">
    <property type="entry name" value="FERRICHROME IRON RECEPTOR-RELATED"/>
    <property type="match status" value="1"/>
</dbReference>
<evidence type="ECO:0000256" key="11">
    <source>
        <dbReference type="ARBA" id="ARBA00023237"/>
    </source>
</evidence>
<feature type="domain" description="TonB-dependent receptor-like beta-barrel" evidence="16">
    <location>
        <begin position="308"/>
        <end position="737"/>
    </location>
</feature>
<dbReference type="EMBL" id="ARYM01000028">
    <property type="protein sequence ID" value="KCZ96983.1"/>
    <property type="molecule type" value="Genomic_DNA"/>
</dbReference>
<gene>
    <name evidence="18" type="ORF">HPO_17195</name>
</gene>
<evidence type="ECO:0000256" key="5">
    <source>
        <dbReference type="ARBA" id="ARBA00022692"/>
    </source>
</evidence>
<keyword evidence="18" id="KW-0675">Receptor</keyword>
<proteinExistence type="inferred from homology"/>
<dbReference type="AlphaFoldDB" id="A0A062V4V7"/>
<evidence type="ECO:0000256" key="14">
    <source>
        <dbReference type="RuleBase" id="RU003357"/>
    </source>
</evidence>
<comment type="similarity">
    <text evidence="12 14">Belongs to the TonB-dependent receptor family.</text>
</comment>
<comment type="subcellular location">
    <subcellularLocation>
        <location evidence="1 12">Cell outer membrane</location>
        <topology evidence="1 12">Multi-pass membrane protein</topology>
    </subcellularLocation>
</comment>
<feature type="short sequence motif" description="TonB C-terminal box" evidence="13">
    <location>
        <begin position="758"/>
        <end position="775"/>
    </location>
</feature>
<dbReference type="OrthoDB" id="9760333at2"/>
<dbReference type="Gene3D" id="2.40.170.20">
    <property type="entry name" value="TonB-dependent receptor, beta-barrel domain"/>
    <property type="match status" value="1"/>
</dbReference>
<dbReference type="InterPro" id="IPR012910">
    <property type="entry name" value="Plug_dom"/>
</dbReference>
<dbReference type="GO" id="GO:0009279">
    <property type="term" value="C:cell outer membrane"/>
    <property type="evidence" value="ECO:0007669"/>
    <property type="project" value="UniProtKB-SubCell"/>
</dbReference>
<dbReference type="RefSeq" id="WP_051612760.1">
    <property type="nucleotide sequence ID" value="NZ_ARYM01000028.1"/>
</dbReference>
<dbReference type="PANTHER" id="PTHR32552:SF81">
    <property type="entry name" value="TONB-DEPENDENT OUTER MEMBRANE RECEPTOR"/>
    <property type="match status" value="1"/>
</dbReference>
<keyword evidence="5 12" id="KW-0812">Transmembrane</keyword>
<evidence type="ECO:0000259" key="16">
    <source>
        <dbReference type="Pfam" id="PF00593"/>
    </source>
</evidence>
<dbReference type="PROSITE" id="PS01156">
    <property type="entry name" value="TONB_DEPENDENT_REC_2"/>
    <property type="match status" value="1"/>
</dbReference>
<feature type="domain" description="TonB-dependent receptor plug" evidence="17">
    <location>
        <begin position="60"/>
        <end position="169"/>
    </location>
</feature>
<evidence type="ECO:0000256" key="7">
    <source>
        <dbReference type="ARBA" id="ARBA00023004"/>
    </source>
</evidence>
<evidence type="ECO:0000256" key="13">
    <source>
        <dbReference type="PROSITE-ProRule" id="PRU10144"/>
    </source>
</evidence>
<keyword evidence="6 15" id="KW-0732">Signal</keyword>
<dbReference type="PATRIC" id="fig|1280954.3.peg.3471"/>
<evidence type="ECO:0000256" key="12">
    <source>
        <dbReference type="PROSITE-ProRule" id="PRU01360"/>
    </source>
</evidence>
<dbReference type="Pfam" id="PF07715">
    <property type="entry name" value="Plug"/>
    <property type="match status" value="1"/>
</dbReference>
<keyword evidence="4" id="KW-0410">Iron transport</keyword>
<dbReference type="eggNOG" id="COG4774">
    <property type="taxonomic scope" value="Bacteria"/>
</dbReference>
<evidence type="ECO:0000256" key="8">
    <source>
        <dbReference type="ARBA" id="ARBA00023065"/>
    </source>
</evidence>
<keyword evidence="2 12" id="KW-0813">Transport</keyword>
<feature type="chain" id="PRO_5001618649" evidence="15">
    <location>
        <begin position="29"/>
        <end position="775"/>
    </location>
</feature>
<dbReference type="GO" id="GO:0006826">
    <property type="term" value="P:iron ion transport"/>
    <property type="evidence" value="ECO:0007669"/>
    <property type="project" value="UniProtKB-KW"/>
</dbReference>
<evidence type="ECO:0000313" key="18">
    <source>
        <dbReference type="EMBL" id="KCZ96983.1"/>
    </source>
</evidence>
<comment type="caution">
    <text evidence="18">The sequence shown here is derived from an EMBL/GenBank/DDBJ whole genome shotgun (WGS) entry which is preliminary data.</text>
</comment>
<keyword evidence="10 12" id="KW-0472">Membrane</keyword>
<sequence>MKKLNCRPLLTGSSVLALAALFAPVAAAQTEQQPAEEEASQADLKLNQVVVTATRRATNLQETAIAVTSVDSEFMAEARVENIGDITSVSPSVTFRNTSNPATSANLQIRGIGTTGASRAFEGAVGVFVDGVYRSRPGAALQNFLDIGSLQVLRGPQGTLFGKNTSAGAILLESSMPVLGETGGDYSLTIGNYEAVTGTVTVNAPIGENAALRISAISANRAGFFENPNTGEDYNERSGNGLKAQLLYEPTDDFRIRLIADYARSDENCCFGTVDSNPGPIQDVVDQIIRERGLVPTSRRKDEYQSVLNYTPDQLVEDTGYTLKADWDIGPGKLSSVTALRQYKVDQTTDADFSGADLLLLHEKFKSNFFSQEFSYSGEHGFGAEGNANYVAGVFYSDESIKSGRTGWWGEDLQRVYAATLPATLVFDASPGLRSVEVIEGNNESLAFFGQWDGRLNEKWGFTAGLRWSQEKKQGQFENLYYRPNPLDVYKVLGVQPAPHFNESKTDEAFSGTLGIQYHFNEDAMLYASYNRGFKAGGVNLDANAAGGFRQNPDYFPDAIPGDPRYDPEFVNAYELGLKTQFWDRRGRANFSAFYNDMTDLQVARFVGTQFQVLNAGTAEVYGLEVESALEINDILSLDAAVTYLPEAQLGEDASLGPVLSGRRFAVAPEFSGSVSLKLDKPISETYSLVGRINQQYSGGYLTNNSNMLEQGGFGLLNLNLGVKSANGWTLEGWVQNAFDKRYVTNHFATTLQSGDNNAYMSAPRTFGVTLRGSF</sequence>
<keyword evidence="19" id="KW-1185">Reference proteome</keyword>
<organism evidence="18 19">
    <name type="scientific">Hyphomonas polymorpha PS728</name>
    <dbReference type="NCBI Taxonomy" id="1280954"/>
    <lineage>
        <taxon>Bacteria</taxon>
        <taxon>Pseudomonadati</taxon>
        <taxon>Pseudomonadota</taxon>
        <taxon>Alphaproteobacteria</taxon>
        <taxon>Hyphomonadales</taxon>
        <taxon>Hyphomonadaceae</taxon>
        <taxon>Hyphomonas</taxon>
    </lineage>
</organism>
<evidence type="ECO:0000256" key="6">
    <source>
        <dbReference type="ARBA" id="ARBA00022729"/>
    </source>
</evidence>
<reference evidence="18 19" key="1">
    <citation type="journal article" date="2014" name="Antonie Van Leeuwenhoek">
        <title>Hyphomonas beringensis sp. nov. and Hyphomonas chukchiensis sp. nov., isolated from surface seawater of the Bering Sea and Chukchi Sea.</title>
        <authorList>
            <person name="Li C."/>
            <person name="Lai Q."/>
            <person name="Li G."/>
            <person name="Dong C."/>
            <person name="Wang J."/>
            <person name="Liao Y."/>
            <person name="Shao Z."/>
        </authorList>
    </citation>
    <scope>NUCLEOTIDE SEQUENCE [LARGE SCALE GENOMIC DNA]</scope>
    <source>
        <strain evidence="18 19">PS728</strain>
    </source>
</reference>